<protein>
    <submittedName>
        <fullName evidence="1">Uncharacterized protein</fullName>
    </submittedName>
</protein>
<dbReference type="Proteomes" id="UP000237246">
    <property type="component" value="Unassembled WGS sequence"/>
</dbReference>
<name>A0A2P4SAK3_BAMTH</name>
<gene>
    <name evidence="1" type="ORF">CIB84_015131</name>
</gene>
<organism evidence="1 2">
    <name type="scientific">Bambusicola thoracicus</name>
    <name type="common">Chinese bamboo-partridge</name>
    <name type="synonym">Perdix thoracica</name>
    <dbReference type="NCBI Taxonomy" id="9083"/>
    <lineage>
        <taxon>Eukaryota</taxon>
        <taxon>Metazoa</taxon>
        <taxon>Chordata</taxon>
        <taxon>Craniata</taxon>
        <taxon>Vertebrata</taxon>
        <taxon>Euteleostomi</taxon>
        <taxon>Archelosauria</taxon>
        <taxon>Archosauria</taxon>
        <taxon>Dinosauria</taxon>
        <taxon>Saurischia</taxon>
        <taxon>Theropoda</taxon>
        <taxon>Coelurosauria</taxon>
        <taxon>Aves</taxon>
        <taxon>Neognathae</taxon>
        <taxon>Galloanserae</taxon>
        <taxon>Galliformes</taxon>
        <taxon>Phasianidae</taxon>
        <taxon>Perdicinae</taxon>
        <taxon>Bambusicola</taxon>
    </lineage>
</organism>
<accession>A0A2P4SAK3</accession>
<evidence type="ECO:0000313" key="1">
    <source>
        <dbReference type="EMBL" id="POI21123.1"/>
    </source>
</evidence>
<dbReference type="AlphaFoldDB" id="A0A2P4SAK3"/>
<sequence>GVCTLNSCVPPKALLHQAKEIPRFLLRLKSHSFFIFFLQFLQVPHFQFYGAKWVIEWAA</sequence>
<reference evidence="1 2" key="1">
    <citation type="submission" date="2018-01" db="EMBL/GenBank/DDBJ databases">
        <title>Comparison of the Chinese Bamboo Partridge and Red Junglefowl genome sequences highlights the importance of demography in genome evolution.</title>
        <authorList>
            <person name="Tiley G.P."/>
            <person name="Kimball R.T."/>
            <person name="Braun E.L."/>
            <person name="Burleigh J.G."/>
        </authorList>
    </citation>
    <scope>NUCLEOTIDE SEQUENCE [LARGE SCALE GENOMIC DNA]</scope>
    <source>
        <strain evidence="1">RTK389</strain>
        <tissue evidence="1">Blood</tissue>
    </source>
</reference>
<dbReference type="EMBL" id="PPHD01073235">
    <property type="protein sequence ID" value="POI21123.1"/>
    <property type="molecule type" value="Genomic_DNA"/>
</dbReference>
<feature type="non-terminal residue" evidence="1">
    <location>
        <position position="1"/>
    </location>
</feature>
<proteinExistence type="predicted"/>
<comment type="caution">
    <text evidence="1">The sequence shown here is derived from an EMBL/GenBank/DDBJ whole genome shotgun (WGS) entry which is preliminary data.</text>
</comment>
<evidence type="ECO:0000313" key="2">
    <source>
        <dbReference type="Proteomes" id="UP000237246"/>
    </source>
</evidence>
<keyword evidence="2" id="KW-1185">Reference proteome</keyword>